<gene>
    <name evidence="6" type="ORF">DAT39_012580</name>
</gene>
<dbReference type="InterPro" id="IPR001073">
    <property type="entry name" value="C1q_dom"/>
</dbReference>
<evidence type="ECO:0000313" key="7">
    <source>
        <dbReference type="Proteomes" id="UP000727407"/>
    </source>
</evidence>
<evidence type="ECO:0000256" key="3">
    <source>
        <dbReference type="ARBA" id="ARBA00022729"/>
    </source>
</evidence>
<protein>
    <submittedName>
        <fullName evidence="6">Complement C1q-like protein 4</fullName>
    </submittedName>
</protein>
<dbReference type="OrthoDB" id="6154955at2759"/>
<dbReference type="GO" id="GO:0005576">
    <property type="term" value="C:extracellular region"/>
    <property type="evidence" value="ECO:0007669"/>
    <property type="project" value="UniProtKB-SubCell"/>
</dbReference>
<dbReference type="GO" id="GO:0045202">
    <property type="term" value="C:synapse"/>
    <property type="evidence" value="ECO:0007669"/>
    <property type="project" value="TreeGrafter"/>
</dbReference>
<dbReference type="SUPFAM" id="SSF49842">
    <property type="entry name" value="TNF-like"/>
    <property type="match status" value="1"/>
</dbReference>
<evidence type="ECO:0000313" key="6">
    <source>
        <dbReference type="EMBL" id="KAF5897725.1"/>
    </source>
</evidence>
<dbReference type="EMBL" id="QNUK01000223">
    <property type="protein sequence ID" value="KAF5897725.1"/>
    <property type="molecule type" value="Genomic_DNA"/>
</dbReference>
<dbReference type="PANTHER" id="PTHR22923:SF89">
    <property type="entry name" value="CEREBELLIN 18"/>
    <property type="match status" value="1"/>
</dbReference>
<sequence length="240" mass="26254">MRKIVAVAVLGLLGALCSCLRAQASDPLDIIRQAAANWTGTLPCGGWDCVCAFKKPRGCCCVTTPLFQLEESTFMQIVGLWKDLQDLTNQIEEVTGGRNVTFAASITPITGCFGPFNRNVSISYNNVSLNQGYGYNPSMGTFTAPYAGLYSFSYTVYSNLGADGERLYHKVQLMKDGQVIASSWEDNREDAEDSATQVVLLHLKKGNQVYIELVLGRFVCGDTQGYNSFSGYLVYPLSDI</sequence>
<dbReference type="Gene3D" id="2.60.120.40">
    <property type="match status" value="1"/>
</dbReference>
<evidence type="ECO:0000256" key="4">
    <source>
        <dbReference type="SAM" id="SignalP"/>
    </source>
</evidence>
<keyword evidence="2" id="KW-0964">Secreted</keyword>
<evidence type="ECO:0000256" key="1">
    <source>
        <dbReference type="ARBA" id="ARBA00004613"/>
    </source>
</evidence>
<dbReference type="PROSITE" id="PS51257">
    <property type="entry name" value="PROKAR_LIPOPROTEIN"/>
    <property type="match status" value="1"/>
</dbReference>
<keyword evidence="7" id="KW-1185">Reference proteome</keyword>
<accession>A0A8J4ULT4</accession>
<dbReference type="Proteomes" id="UP000727407">
    <property type="component" value="Unassembled WGS sequence"/>
</dbReference>
<evidence type="ECO:0000256" key="2">
    <source>
        <dbReference type="ARBA" id="ARBA00022525"/>
    </source>
</evidence>
<dbReference type="PROSITE" id="PS50871">
    <property type="entry name" value="C1Q"/>
    <property type="match status" value="1"/>
</dbReference>
<organism evidence="6 7">
    <name type="scientific">Clarias magur</name>
    <name type="common">Asian catfish</name>
    <name type="synonym">Macropteronotus magur</name>
    <dbReference type="NCBI Taxonomy" id="1594786"/>
    <lineage>
        <taxon>Eukaryota</taxon>
        <taxon>Metazoa</taxon>
        <taxon>Chordata</taxon>
        <taxon>Craniata</taxon>
        <taxon>Vertebrata</taxon>
        <taxon>Euteleostomi</taxon>
        <taxon>Actinopterygii</taxon>
        <taxon>Neopterygii</taxon>
        <taxon>Teleostei</taxon>
        <taxon>Ostariophysi</taxon>
        <taxon>Siluriformes</taxon>
        <taxon>Clariidae</taxon>
        <taxon>Clarias</taxon>
    </lineage>
</organism>
<feature type="chain" id="PRO_5035152245" evidence="4">
    <location>
        <begin position="25"/>
        <end position="240"/>
    </location>
</feature>
<feature type="signal peptide" evidence="4">
    <location>
        <begin position="1"/>
        <end position="24"/>
    </location>
</feature>
<name>A0A8J4ULT4_CLAMG</name>
<proteinExistence type="predicted"/>
<dbReference type="Pfam" id="PF00386">
    <property type="entry name" value="C1q"/>
    <property type="match status" value="1"/>
</dbReference>
<evidence type="ECO:0000259" key="5">
    <source>
        <dbReference type="PROSITE" id="PS50871"/>
    </source>
</evidence>
<dbReference type="PANTHER" id="PTHR22923">
    <property type="entry name" value="CEREBELLIN-RELATED"/>
    <property type="match status" value="1"/>
</dbReference>
<dbReference type="AlphaFoldDB" id="A0A8J4ULT4"/>
<dbReference type="InterPro" id="IPR008983">
    <property type="entry name" value="Tumour_necrosis_fac-like_dom"/>
</dbReference>
<keyword evidence="3 4" id="KW-0732">Signal</keyword>
<reference evidence="6" key="1">
    <citation type="submission" date="2020-07" db="EMBL/GenBank/DDBJ databases">
        <title>Clarias magur genome sequencing, assembly and annotation.</title>
        <authorList>
            <person name="Kushwaha B."/>
            <person name="Kumar R."/>
            <person name="Das P."/>
            <person name="Joshi C.G."/>
            <person name="Kumar D."/>
            <person name="Nagpure N.S."/>
            <person name="Pandey M."/>
            <person name="Agarwal S."/>
            <person name="Srivastava S."/>
            <person name="Singh M."/>
            <person name="Sahoo L."/>
            <person name="Jayasankar P."/>
            <person name="Meher P.K."/>
            <person name="Koringa P.G."/>
            <person name="Iquebal M.A."/>
            <person name="Das S.P."/>
            <person name="Bit A."/>
            <person name="Patnaik S."/>
            <person name="Patel N."/>
            <person name="Shah T.M."/>
            <person name="Hinsu A."/>
            <person name="Jena J.K."/>
        </authorList>
    </citation>
    <scope>NUCLEOTIDE SEQUENCE</scope>
    <source>
        <strain evidence="6">CIFAMagur01</strain>
        <tissue evidence="6">Testis</tissue>
    </source>
</reference>
<dbReference type="GO" id="GO:0099558">
    <property type="term" value="P:maintenance of synapse structure"/>
    <property type="evidence" value="ECO:0007669"/>
    <property type="project" value="TreeGrafter"/>
</dbReference>
<dbReference type="PRINTS" id="PR00007">
    <property type="entry name" value="COMPLEMNTC1Q"/>
</dbReference>
<comment type="caution">
    <text evidence="6">The sequence shown here is derived from an EMBL/GenBank/DDBJ whole genome shotgun (WGS) entry which is preliminary data.</text>
</comment>
<dbReference type="SMART" id="SM00110">
    <property type="entry name" value="C1Q"/>
    <property type="match status" value="1"/>
</dbReference>
<feature type="domain" description="C1q" evidence="5">
    <location>
        <begin position="95"/>
        <end position="240"/>
    </location>
</feature>
<dbReference type="InterPro" id="IPR050822">
    <property type="entry name" value="Cerebellin_Synaptic_Org"/>
</dbReference>
<comment type="subcellular location">
    <subcellularLocation>
        <location evidence="1">Secreted</location>
    </subcellularLocation>
</comment>